<evidence type="ECO:0000313" key="1">
    <source>
        <dbReference type="EMBL" id="NFV81216.1"/>
    </source>
</evidence>
<accession>A0A7C9QWW0</accession>
<evidence type="ECO:0000313" key="2">
    <source>
        <dbReference type="Proteomes" id="UP000480684"/>
    </source>
</evidence>
<name>A0A7C9QWW0_9PROT</name>
<reference evidence="1 2" key="1">
    <citation type="submission" date="2020-02" db="EMBL/GenBank/DDBJ databases">
        <authorList>
            <person name="Dziuba M."/>
            <person name="Kuznetsov B."/>
            <person name="Mardanov A."/>
            <person name="Ravin N."/>
            <person name="Grouzdev D."/>
        </authorList>
    </citation>
    <scope>NUCLEOTIDE SEQUENCE [LARGE SCALE GENOMIC DNA]</scope>
    <source>
        <strain evidence="1 2">SpK</strain>
    </source>
</reference>
<organism evidence="1 2">
    <name type="scientific">Magnetospirillum aberrantis SpK</name>
    <dbReference type="NCBI Taxonomy" id="908842"/>
    <lineage>
        <taxon>Bacteria</taxon>
        <taxon>Pseudomonadati</taxon>
        <taxon>Pseudomonadota</taxon>
        <taxon>Alphaproteobacteria</taxon>
        <taxon>Rhodospirillales</taxon>
        <taxon>Rhodospirillaceae</taxon>
        <taxon>Magnetospirillum</taxon>
    </lineage>
</organism>
<sequence length="78" mass="8875">MFETCPYCHGPVPCHGTCCRVPRDLDRFERVFERVADQPNKHFLQENLLRYLVAYGRRPAGEMFSPLGTANSATSGAW</sequence>
<gene>
    <name evidence="1" type="ORF">G4223_13945</name>
</gene>
<dbReference type="RefSeq" id="WP_163680924.1">
    <property type="nucleotide sequence ID" value="NZ_JAAIYP010000039.1"/>
</dbReference>
<dbReference type="Proteomes" id="UP000480684">
    <property type="component" value="Unassembled WGS sequence"/>
</dbReference>
<comment type="caution">
    <text evidence="1">The sequence shown here is derived from an EMBL/GenBank/DDBJ whole genome shotgun (WGS) entry which is preliminary data.</text>
</comment>
<dbReference type="AlphaFoldDB" id="A0A7C9QWW0"/>
<proteinExistence type="predicted"/>
<keyword evidence="2" id="KW-1185">Reference proteome</keyword>
<protein>
    <submittedName>
        <fullName evidence="1">Uncharacterized protein</fullName>
    </submittedName>
</protein>
<dbReference type="EMBL" id="JAAIYP010000039">
    <property type="protein sequence ID" value="NFV81216.1"/>
    <property type="molecule type" value="Genomic_DNA"/>
</dbReference>